<keyword evidence="3 7" id="KW-0479">Metal-binding</keyword>
<dbReference type="EMBL" id="WUBL01000069">
    <property type="protein sequence ID" value="KAF2967351.1"/>
    <property type="molecule type" value="Genomic_DNA"/>
</dbReference>
<dbReference type="PRINTS" id="PR00465">
    <property type="entry name" value="EP450IV"/>
</dbReference>
<comment type="similarity">
    <text evidence="2">Belongs to the cytochrome P450 family.</text>
</comment>
<evidence type="ECO:0000256" key="3">
    <source>
        <dbReference type="ARBA" id="ARBA00022723"/>
    </source>
</evidence>
<evidence type="ECO:0000256" key="4">
    <source>
        <dbReference type="ARBA" id="ARBA00023002"/>
    </source>
</evidence>
<dbReference type="OrthoDB" id="1844152at2759"/>
<keyword evidence="6" id="KW-0503">Monooxygenase</keyword>
<keyword evidence="5 7" id="KW-0408">Iron</keyword>
<evidence type="ECO:0000256" key="1">
    <source>
        <dbReference type="ARBA" id="ARBA00001971"/>
    </source>
</evidence>
<dbReference type="CDD" id="cd11041">
    <property type="entry name" value="CYP503A1-like"/>
    <property type="match status" value="1"/>
</dbReference>
<dbReference type="InterPro" id="IPR002403">
    <property type="entry name" value="Cyt_P450_E_grp-IV"/>
</dbReference>
<name>A0A7C8MR00_9PEZI</name>
<dbReference type="PANTHER" id="PTHR46206">
    <property type="entry name" value="CYTOCHROME P450"/>
    <property type="match status" value="1"/>
</dbReference>
<dbReference type="Pfam" id="PF00067">
    <property type="entry name" value="p450"/>
    <property type="match status" value="1"/>
</dbReference>
<dbReference type="Proteomes" id="UP000481858">
    <property type="component" value="Unassembled WGS sequence"/>
</dbReference>
<comment type="cofactor">
    <cofactor evidence="1 7">
        <name>heme</name>
        <dbReference type="ChEBI" id="CHEBI:30413"/>
    </cofactor>
</comment>
<feature type="binding site" description="axial binding residue" evidence="7">
    <location>
        <position position="465"/>
    </location>
    <ligand>
        <name>heme</name>
        <dbReference type="ChEBI" id="CHEBI:30413"/>
    </ligand>
    <ligandPart>
        <name>Fe</name>
        <dbReference type="ChEBI" id="CHEBI:18248"/>
    </ligandPart>
</feature>
<keyword evidence="7" id="KW-0349">Heme</keyword>
<keyword evidence="9" id="KW-1185">Reference proteome</keyword>
<comment type="caution">
    <text evidence="8">The sequence shown here is derived from an EMBL/GenBank/DDBJ whole genome shotgun (WGS) entry which is preliminary data.</text>
</comment>
<organism evidence="8 9">
    <name type="scientific">Xylaria multiplex</name>
    <dbReference type="NCBI Taxonomy" id="323545"/>
    <lineage>
        <taxon>Eukaryota</taxon>
        <taxon>Fungi</taxon>
        <taxon>Dikarya</taxon>
        <taxon>Ascomycota</taxon>
        <taxon>Pezizomycotina</taxon>
        <taxon>Sordariomycetes</taxon>
        <taxon>Xylariomycetidae</taxon>
        <taxon>Xylariales</taxon>
        <taxon>Xylariaceae</taxon>
        <taxon>Xylaria</taxon>
    </lineage>
</organism>
<dbReference type="Gene3D" id="1.10.630.10">
    <property type="entry name" value="Cytochrome P450"/>
    <property type="match status" value="1"/>
</dbReference>
<evidence type="ECO:0000256" key="7">
    <source>
        <dbReference type="PIRSR" id="PIRSR602403-1"/>
    </source>
</evidence>
<reference evidence="8 9" key="1">
    <citation type="submission" date="2019-12" db="EMBL/GenBank/DDBJ databases">
        <title>Draft genome sequence of the ascomycete Xylaria multiplex DSM 110363.</title>
        <authorList>
            <person name="Buettner E."/>
            <person name="Kellner H."/>
        </authorList>
    </citation>
    <scope>NUCLEOTIDE SEQUENCE [LARGE SCALE GENOMIC DNA]</scope>
    <source>
        <strain evidence="8 9">DSM 110363</strain>
    </source>
</reference>
<evidence type="ECO:0008006" key="10">
    <source>
        <dbReference type="Google" id="ProtNLM"/>
    </source>
</evidence>
<protein>
    <recommendedName>
        <fullName evidence="10">Cytochrome P450</fullName>
    </recommendedName>
</protein>
<dbReference type="SUPFAM" id="SSF48264">
    <property type="entry name" value="Cytochrome P450"/>
    <property type="match status" value="1"/>
</dbReference>
<evidence type="ECO:0000256" key="6">
    <source>
        <dbReference type="ARBA" id="ARBA00023033"/>
    </source>
</evidence>
<proteinExistence type="inferred from homology"/>
<dbReference type="PANTHER" id="PTHR46206:SF9">
    <property type="entry name" value="CYTOCHROME P450"/>
    <property type="match status" value="1"/>
</dbReference>
<evidence type="ECO:0000313" key="8">
    <source>
        <dbReference type="EMBL" id="KAF2967351.1"/>
    </source>
</evidence>
<evidence type="ECO:0000313" key="9">
    <source>
        <dbReference type="Proteomes" id="UP000481858"/>
    </source>
</evidence>
<accession>A0A7C8MR00</accession>
<dbReference type="GO" id="GO:0020037">
    <property type="term" value="F:heme binding"/>
    <property type="evidence" value="ECO:0007669"/>
    <property type="project" value="InterPro"/>
</dbReference>
<dbReference type="InterPro" id="IPR001128">
    <property type="entry name" value="Cyt_P450"/>
</dbReference>
<evidence type="ECO:0000256" key="5">
    <source>
        <dbReference type="ARBA" id="ARBA00023004"/>
    </source>
</evidence>
<dbReference type="InParanoid" id="A0A7C8MR00"/>
<keyword evidence="4" id="KW-0560">Oxidoreductase</keyword>
<evidence type="ECO:0000256" key="2">
    <source>
        <dbReference type="ARBA" id="ARBA00010617"/>
    </source>
</evidence>
<dbReference type="AlphaFoldDB" id="A0A7C8MR00"/>
<dbReference type="GO" id="GO:0004497">
    <property type="term" value="F:monooxygenase activity"/>
    <property type="evidence" value="ECO:0007669"/>
    <property type="project" value="UniProtKB-KW"/>
</dbReference>
<dbReference type="GO" id="GO:0016705">
    <property type="term" value="F:oxidoreductase activity, acting on paired donors, with incorporation or reduction of molecular oxygen"/>
    <property type="evidence" value="ECO:0007669"/>
    <property type="project" value="InterPro"/>
</dbReference>
<sequence length="520" mass="59641">MGYLTHLKQLLGSVTVSQVTALIIVAFLLLSFLNPESPTIPNAPVHGRRWRWEPSAWLQYRFMLGSHKIIKSGYNKYKDRPFVVKRSDVNFNVLPNRYLDELRLVPETKLSAMAAQIQNIGHKWTQSTVLTESHLHFRAVQTKLGAELPKFLDIVKGELDYAWELHMPKSKDWQEIDILKEVRMLAARTGAKVFLGHPACRNEEWLKLSIGYSTDVFITGYVIRIFPTWLHPIVAQLIPTRYRIAKQLKSAYRILVPLAEKHADAVRRRALGEDVDEEDTLFNWMIDNGTRDENKIEKLVRRQLTLNIAGIHAITTSFTAAIFELCAHPEYIPMLREEIEGVTEELGPINSSPEASVKGWLQRLEKLDSFFIETLRMNPLLLLAPQRVALESLTLKDGTYIPKGSRICWANDNQINDPSITPNPEVFDPLRSYVKRHSSPDQMNKHLAGQTSPDNLSFGYGKLACPGRHFGVNEFKLIMARLIMEYDFKLPDNATSRPRLISIDEFMFTDPKARVMMKLR</sequence>
<dbReference type="InterPro" id="IPR036396">
    <property type="entry name" value="Cyt_P450_sf"/>
</dbReference>
<gene>
    <name evidence="8" type="ORF">GQX73_g6208</name>
</gene>
<dbReference type="GO" id="GO:0005506">
    <property type="term" value="F:iron ion binding"/>
    <property type="evidence" value="ECO:0007669"/>
    <property type="project" value="InterPro"/>
</dbReference>